<dbReference type="PROSITE" id="PS00108">
    <property type="entry name" value="PROTEIN_KINASE_ST"/>
    <property type="match status" value="1"/>
</dbReference>
<evidence type="ECO:0000256" key="3">
    <source>
        <dbReference type="ARBA" id="ARBA00022777"/>
    </source>
</evidence>
<accession>A0A914DWN2</accession>
<evidence type="ECO:0000256" key="7">
    <source>
        <dbReference type="ARBA" id="ARBA00049014"/>
    </source>
</evidence>
<keyword evidence="3" id="KW-0418">Kinase</keyword>
<dbReference type="SUPFAM" id="SSF56112">
    <property type="entry name" value="Protein kinase-like (PK-like)"/>
    <property type="match status" value="2"/>
</dbReference>
<dbReference type="AlphaFoldDB" id="A0A914DWN2"/>
<dbReference type="InterPro" id="IPR011009">
    <property type="entry name" value="Kinase-like_dom_sf"/>
</dbReference>
<evidence type="ECO:0000256" key="5">
    <source>
        <dbReference type="ARBA" id="ARBA00038035"/>
    </source>
</evidence>
<dbReference type="WBParaSite" id="ACRNAN_scaffold4548.g13590.t1">
    <property type="protein sequence ID" value="ACRNAN_scaffold4548.g13590.t1"/>
    <property type="gene ID" value="ACRNAN_scaffold4548.g13590"/>
</dbReference>
<evidence type="ECO:0000313" key="11">
    <source>
        <dbReference type="Proteomes" id="UP000887540"/>
    </source>
</evidence>
<evidence type="ECO:0000256" key="6">
    <source>
        <dbReference type="ARBA" id="ARBA00038999"/>
    </source>
</evidence>
<evidence type="ECO:0000256" key="8">
    <source>
        <dbReference type="ARBA" id="ARBA00049299"/>
    </source>
</evidence>
<dbReference type="SMART" id="SM00220">
    <property type="entry name" value="S_TKc"/>
    <property type="match status" value="1"/>
</dbReference>
<evidence type="ECO:0000313" key="12">
    <source>
        <dbReference type="WBParaSite" id="ACRNAN_scaffold4548.g13590.t1"/>
    </source>
</evidence>
<comment type="catalytic activity">
    <reaction evidence="8">
        <text>L-threonyl-[protein] + ATP = O-phospho-L-threonyl-[protein] + ADP + H(+)</text>
        <dbReference type="Rhea" id="RHEA:46608"/>
        <dbReference type="Rhea" id="RHEA-COMP:11060"/>
        <dbReference type="Rhea" id="RHEA-COMP:11605"/>
        <dbReference type="ChEBI" id="CHEBI:15378"/>
        <dbReference type="ChEBI" id="CHEBI:30013"/>
        <dbReference type="ChEBI" id="CHEBI:30616"/>
        <dbReference type="ChEBI" id="CHEBI:61977"/>
        <dbReference type="ChEBI" id="CHEBI:456216"/>
        <dbReference type="EC" id="2.7.12.2"/>
    </reaction>
</comment>
<dbReference type="GO" id="GO:0004708">
    <property type="term" value="F:MAP kinase kinase activity"/>
    <property type="evidence" value="ECO:0007669"/>
    <property type="project" value="UniProtKB-EC"/>
</dbReference>
<organism evidence="11 12">
    <name type="scientific">Acrobeloides nanus</name>
    <dbReference type="NCBI Taxonomy" id="290746"/>
    <lineage>
        <taxon>Eukaryota</taxon>
        <taxon>Metazoa</taxon>
        <taxon>Ecdysozoa</taxon>
        <taxon>Nematoda</taxon>
        <taxon>Chromadorea</taxon>
        <taxon>Rhabditida</taxon>
        <taxon>Tylenchina</taxon>
        <taxon>Cephalobomorpha</taxon>
        <taxon>Cephaloboidea</taxon>
        <taxon>Cephalobidae</taxon>
        <taxon>Acrobeloides</taxon>
    </lineage>
</organism>
<proteinExistence type="inferred from homology"/>
<dbReference type="GO" id="GO:0005524">
    <property type="term" value="F:ATP binding"/>
    <property type="evidence" value="ECO:0007669"/>
    <property type="project" value="UniProtKB-KW"/>
</dbReference>
<dbReference type="PANTHER" id="PTHR48013">
    <property type="entry name" value="DUAL SPECIFICITY MITOGEN-ACTIVATED PROTEIN KINASE KINASE 5-RELATED"/>
    <property type="match status" value="1"/>
</dbReference>
<keyword evidence="4" id="KW-0067">ATP-binding</keyword>
<dbReference type="Pfam" id="PF00069">
    <property type="entry name" value="Pkinase"/>
    <property type="match status" value="2"/>
</dbReference>
<comment type="similarity">
    <text evidence="5">Belongs to the protein kinase superfamily. STE Ser/Thr protein kinase family. MAP kinase kinase subfamily.</text>
</comment>
<feature type="domain" description="Protein kinase" evidence="10">
    <location>
        <begin position="1"/>
        <end position="135"/>
    </location>
</feature>
<comment type="catalytic activity">
    <reaction evidence="9">
        <text>L-tyrosyl-[protein] + ATP = O-phospho-L-tyrosyl-[protein] + ADP + H(+)</text>
        <dbReference type="Rhea" id="RHEA:10596"/>
        <dbReference type="Rhea" id="RHEA-COMP:10136"/>
        <dbReference type="Rhea" id="RHEA-COMP:20101"/>
        <dbReference type="ChEBI" id="CHEBI:15378"/>
        <dbReference type="ChEBI" id="CHEBI:30616"/>
        <dbReference type="ChEBI" id="CHEBI:46858"/>
        <dbReference type="ChEBI" id="CHEBI:61978"/>
        <dbReference type="ChEBI" id="CHEBI:456216"/>
        <dbReference type="EC" id="2.7.12.2"/>
    </reaction>
</comment>
<keyword evidence="1" id="KW-0808">Transferase</keyword>
<evidence type="ECO:0000259" key="10">
    <source>
        <dbReference type="PROSITE" id="PS50011"/>
    </source>
</evidence>
<comment type="catalytic activity">
    <reaction evidence="7">
        <text>L-seryl-[protein] + ATP = O-phospho-L-seryl-[protein] + ADP + H(+)</text>
        <dbReference type="Rhea" id="RHEA:17989"/>
        <dbReference type="Rhea" id="RHEA-COMP:9863"/>
        <dbReference type="Rhea" id="RHEA-COMP:11604"/>
        <dbReference type="ChEBI" id="CHEBI:15378"/>
        <dbReference type="ChEBI" id="CHEBI:29999"/>
        <dbReference type="ChEBI" id="CHEBI:30616"/>
        <dbReference type="ChEBI" id="CHEBI:83421"/>
        <dbReference type="ChEBI" id="CHEBI:456216"/>
        <dbReference type="EC" id="2.7.12.2"/>
    </reaction>
</comment>
<dbReference type="PROSITE" id="PS50011">
    <property type="entry name" value="PROTEIN_KINASE_DOM"/>
    <property type="match status" value="2"/>
</dbReference>
<dbReference type="EC" id="2.7.12.2" evidence="6"/>
<dbReference type="Gene3D" id="1.10.510.10">
    <property type="entry name" value="Transferase(Phosphotransferase) domain 1"/>
    <property type="match status" value="2"/>
</dbReference>
<evidence type="ECO:0000256" key="1">
    <source>
        <dbReference type="ARBA" id="ARBA00022679"/>
    </source>
</evidence>
<protein>
    <recommendedName>
        <fullName evidence="6">mitogen-activated protein kinase kinase</fullName>
        <ecNumber evidence="6">2.7.12.2</ecNumber>
    </recommendedName>
</protein>
<sequence length="477" mass="55434">MMNWTGEIKLIDFGVSRCLTNSIAETFVGTMLYLPPERFEDYGKDVYDNRADVWSLGITLLELVRGFNPYGETRNELPYMVNKIRNSKIDELIEECFCSGRSFSYSPQLKSFIRSCLNEYNIRPRCEDLKRTPFYEFYSSISKDHIAKELKNIKEHTDKVGENGKDESKHENMDGKKMLDKNGATLLKVTFYNYSKILSNKFGKLVQKLTNTQAHMKNKAAESNYMLKTLEHIDPLNVTSYGGILLLIPQCNNLKFPRDEQEYPFRIKDFDFIDHIFTNTKSIVERYRHKNTGNTVVMKFVRIPDYNERGEDWSPEKVRREIENHKSLNGSPVIVNLYGFCVYGNYVIFVMESMDMSLTNLYKKWHRRHQSFPENLIGYICTRVINALLACRTNSIMHRDIKPHNILINRNGEVKLCDFGVSKLVPESVASTFVGTLEYWPPERIRNIGASYGAESDVWSLGRGWTTKKTTASRIFQ</sequence>
<feature type="domain" description="Protein kinase" evidence="10">
    <location>
        <begin position="270"/>
        <end position="477"/>
    </location>
</feature>
<keyword evidence="2" id="KW-0547">Nucleotide-binding</keyword>
<dbReference type="Proteomes" id="UP000887540">
    <property type="component" value="Unplaced"/>
</dbReference>
<name>A0A914DWN2_9BILA</name>
<evidence type="ECO:0000256" key="9">
    <source>
        <dbReference type="ARBA" id="ARBA00051693"/>
    </source>
</evidence>
<evidence type="ECO:0000256" key="4">
    <source>
        <dbReference type="ARBA" id="ARBA00022840"/>
    </source>
</evidence>
<dbReference type="PANTHER" id="PTHR48013:SF9">
    <property type="entry name" value="DUAL SPECIFICITY MITOGEN-ACTIVATED PROTEIN KINASE KINASE 5"/>
    <property type="match status" value="1"/>
</dbReference>
<dbReference type="InterPro" id="IPR000719">
    <property type="entry name" value="Prot_kinase_dom"/>
</dbReference>
<dbReference type="InterPro" id="IPR008271">
    <property type="entry name" value="Ser/Thr_kinase_AS"/>
</dbReference>
<keyword evidence="11" id="KW-1185">Reference proteome</keyword>
<reference evidence="12" key="1">
    <citation type="submission" date="2022-11" db="UniProtKB">
        <authorList>
            <consortium name="WormBaseParasite"/>
        </authorList>
    </citation>
    <scope>IDENTIFICATION</scope>
</reference>
<evidence type="ECO:0000256" key="2">
    <source>
        <dbReference type="ARBA" id="ARBA00022741"/>
    </source>
</evidence>